<organism evidence="3 4">
    <name type="scientific">Peribacillus simplex</name>
    <dbReference type="NCBI Taxonomy" id="1478"/>
    <lineage>
        <taxon>Bacteria</taxon>
        <taxon>Bacillati</taxon>
        <taxon>Bacillota</taxon>
        <taxon>Bacilli</taxon>
        <taxon>Bacillales</taxon>
        <taxon>Bacillaceae</taxon>
        <taxon>Peribacillus</taxon>
    </lineage>
</organism>
<protein>
    <submittedName>
        <fullName evidence="3">3-ketoacyl-ACP reductase</fullName>
    </submittedName>
</protein>
<comment type="caution">
    <text evidence="3">The sequence shown here is derived from an EMBL/GenBank/DDBJ whole genome shotgun (WGS) entry which is preliminary data.</text>
</comment>
<dbReference type="Gene3D" id="3.40.50.720">
    <property type="entry name" value="NAD(P)-binding Rossmann-like Domain"/>
    <property type="match status" value="1"/>
</dbReference>
<dbReference type="AlphaFoldDB" id="A0A109MXM4"/>
<dbReference type="PRINTS" id="PR00081">
    <property type="entry name" value="GDHRDH"/>
</dbReference>
<keyword evidence="2" id="KW-0560">Oxidoreductase</keyword>
<gene>
    <name evidence="3" type="ORF">AS888_20250</name>
</gene>
<reference evidence="3 4" key="1">
    <citation type="submission" date="2015-11" db="EMBL/GenBank/DDBJ databases">
        <title>Genome Sequence of Bacillus simplex strain VanAntwerpen2.</title>
        <authorList>
            <person name="Couger M.B."/>
        </authorList>
    </citation>
    <scope>NUCLEOTIDE SEQUENCE [LARGE SCALE GENOMIC DNA]</scope>
    <source>
        <strain evidence="3 4">VanAntwerpen02</strain>
    </source>
</reference>
<dbReference type="GO" id="GO:0006633">
    <property type="term" value="P:fatty acid biosynthetic process"/>
    <property type="evidence" value="ECO:0007669"/>
    <property type="project" value="TreeGrafter"/>
</dbReference>
<sequence>MSDLMKNKVAIITGGGSGIGRGAALKLAENGANIIFFDRTVEKAEKVKEEVENLGREALIIKTDVSKPEQVEHAFKAAYDHFGKIDFVFANAGINGVIAPIEDIKPEDWDQTHTINLKGTFLTIKYAIPYMKETGGSIVINSSINGNRFFKNFGFSAYSASKAGQVAFGKMAALELAKYKIRVNTICPGSIDTNIHDNTFPEDEHLEKIRIPIEYPQGSQPLANKAGTTEQAGDLVLFLASDMSSHVTGTEVYIDGAESLL</sequence>
<comment type="similarity">
    <text evidence="1">Belongs to the short-chain dehydrogenases/reductases (SDR) family.</text>
</comment>
<evidence type="ECO:0000256" key="1">
    <source>
        <dbReference type="ARBA" id="ARBA00006484"/>
    </source>
</evidence>
<evidence type="ECO:0000313" key="3">
    <source>
        <dbReference type="EMBL" id="KWW18186.1"/>
    </source>
</evidence>
<dbReference type="InterPro" id="IPR036291">
    <property type="entry name" value="NAD(P)-bd_dom_sf"/>
</dbReference>
<dbReference type="InterPro" id="IPR002347">
    <property type="entry name" value="SDR_fam"/>
</dbReference>
<dbReference type="PRINTS" id="PR00080">
    <property type="entry name" value="SDRFAMILY"/>
</dbReference>
<name>A0A109MXM4_9BACI</name>
<dbReference type="RefSeq" id="WP_061142467.1">
    <property type="nucleotide sequence ID" value="NZ_LNNH01000023.1"/>
</dbReference>
<dbReference type="Proteomes" id="UP000064189">
    <property type="component" value="Unassembled WGS sequence"/>
</dbReference>
<dbReference type="GO" id="GO:0016616">
    <property type="term" value="F:oxidoreductase activity, acting on the CH-OH group of donors, NAD or NADP as acceptor"/>
    <property type="evidence" value="ECO:0007669"/>
    <property type="project" value="TreeGrafter"/>
</dbReference>
<accession>A0A109MXM4</accession>
<dbReference type="SUPFAM" id="SSF51735">
    <property type="entry name" value="NAD(P)-binding Rossmann-fold domains"/>
    <property type="match status" value="1"/>
</dbReference>
<dbReference type="GO" id="GO:0048038">
    <property type="term" value="F:quinone binding"/>
    <property type="evidence" value="ECO:0007669"/>
    <property type="project" value="TreeGrafter"/>
</dbReference>
<dbReference type="FunFam" id="3.40.50.720:FF:000084">
    <property type="entry name" value="Short-chain dehydrogenase reductase"/>
    <property type="match status" value="1"/>
</dbReference>
<dbReference type="PANTHER" id="PTHR42760">
    <property type="entry name" value="SHORT-CHAIN DEHYDROGENASES/REDUCTASES FAMILY MEMBER"/>
    <property type="match status" value="1"/>
</dbReference>
<dbReference type="Pfam" id="PF13561">
    <property type="entry name" value="adh_short_C2"/>
    <property type="match status" value="1"/>
</dbReference>
<proteinExistence type="inferred from homology"/>
<evidence type="ECO:0000313" key="4">
    <source>
        <dbReference type="Proteomes" id="UP000064189"/>
    </source>
</evidence>
<dbReference type="NCBIfam" id="NF004203">
    <property type="entry name" value="PRK05653.2-4"/>
    <property type="match status" value="1"/>
</dbReference>
<dbReference type="CDD" id="cd05233">
    <property type="entry name" value="SDR_c"/>
    <property type="match status" value="1"/>
</dbReference>
<dbReference type="PANTHER" id="PTHR42760:SF133">
    <property type="entry name" value="3-OXOACYL-[ACYL-CARRIER-PROTEIN] REDUCTASE"/>
    <property type="match status" value="1"/>
</dbReference>
<dbReference type="EMBL" id="LNNH01000023">
    <property type="protein sequence ID" value="KWW18186.1"/>
    <property type="molecule type" value="Genomic_DNA"/>
</dbReference>
<evidence type="ECO:0000256" key="2">
    <source>
        <dbReference type="ARBA" id="ARBA00023002"/>
    </source>
</evidence>
<dbReference type="GO" id="GO:0008206">
    <property type="term" value="P:bile acid metabolic process"/>
    <property type="evidence" value="ECO:0007669"/>
    <property type="project" value="UniProtKB-ARBA"/>
</dbReference>
<keyword evidence="4" id="KW-1185">Reference proteome</keyword>